<evidence type="ECO:0000313" key="11">
    <source>
        <dbReference type="Proteomes" id="UP000429523"/>
    </source>
</evidence>
<evidence type="ECO:0000313" key="1">
    <source>
        <dbReference type="EMBL" id="KAE8942808.1"/>
    </source>
</evidence>
<evidence type="ECO:0000313" key="10">
    <source>
        <dbReference type="EMBL" id="KAE9335170.1"/>
    </source>
</evidence>
<dbReference type="Proteomes" id="UP000437068">
    <property type="component" value="Unassembled WGS sequence"/>
</dbReference>
<evidence type="ECO:0000313" key="15">
    <source>
        <dbReference type="Proteomes" id="UP000440732"/>
    </source>
</evidence>
<dbReference type="EMBL" id="QXGC01000217">
    <property type="protein sequence ID" value="KAE9244447.1"/>
    <property type="molecule type" value="Genomic_DNA"/>
</dbReference>
<dbReference type="EMBL" id="QXGA01000791">
    <property type="protein sequence ID" value="KAE9141125.1"/>
    <property type="molecule type" value="Genomic_DNA"/>
</dbReference>
<dbReference type="Proteomes" id="UP000433483">
    <property type="component" value="Unassembled WGS sequence"/>
</dbReference>
<evidence type="ECO:0000313" key="20">
    <source>
        <dbReference type="Proteomes" id="UP000488956"/>
    </source>
</evidence>
<dbReference type="Proteomes" id="UP000488956">
    <property type="component" value="Unassembled WGS sequence"/>
</dbReference>
<dbReference type="EMBL" id="QXGE01000240">
    <property type="protein sequence ID" value="KAE9318911.1"/>
    <property type="molecule type" value="Genomic_DNA"/>
</dbReference>
<dbReference type="Proteomes" id="UP000486351">
    <property type="component" value="Unassembled WGS sequence"/>
</dbReference>
<dbReference type="EMBL" id="QXFW01000213">
    <property type="protein sequence ID" value="KAE9020358.1"/>
    <property type="molecule type" value="Genomic_DNA"/>
</dbReference>
<accession>A0A6A3STP8</accession>
<dbReference type="EMBL" id="QXGD01000291">
    <property type="protein sequence ID" value="KAE9244496.1"/>
    <property type="molecule type" value="Genomic_DNA"/>
</dbReference>
<evidence type="ECO:0000313" key="3">
    <source>
        <dbReference type="EMBL" id="KAE9103470.1"/>
    </source>
</evidence>
<dbReference type="EMBL" id="QXFY01000812">
    <property type="protein sequence ID" value="KAE9335170.1"/>
    <property type="molecule type" value="Genomic_DNA"/>
</dbReference>
<evidence type="ECO:0000313" key="2">
    <source>
        <dbReference type="EMBL" id="KAE9020358.1"/>
    </source>
</evidence>
<protein>
    <submittedName>
        <fullName evidence="4">Uncharacterized protein</fullName>
    </submittedName>
</protein>
<evidence type="ECO:0000313" key="4">
    <source>
        <dbReference type="EMBL" id="KAE9123888.1"/>
    </source>
</evidence>
<dbReference type="OrthoDB" id="10269555at2759"/>
<evidence type="ECO:0000313" key="18">
    <source>
        <dbReference type="Proteomes" id="UP000476176"/>
    </source>
</evidence>
<evidence type="ECO:0000313" key="6">
    <source>
        <dbReference type="EMBL" id="KAE9222395.1"/>
    </source>
</evidence>
<evidence type="ECO:0000313" key="13">
    <source>
        <dbReference type="Proteomes" id="UP000437068"/>
    </source>
</evidence>
<reference evidence="11 12" key="1">
    <citation type="submission" date="2018-08" db="EMBL/GenBank/DDBJ databases">
        <title>Genomic investigation of the strawberry pathogen Phytophthora fragariae indicates pathogenicity is determined by transcriptional variation in three key races.</title>
        <authorList>
            <person name="Adams T.M."/>
            <person name="Armitage A.D."/>
            <person name="Sobczyk M.K."/>
            <person name="Bates H.J."/>
            <person name="Dunwell J.M."/>
            <person name="Nellist C.F."/>
            <person name="Harrison R.J."/>
        </authorList>
    </citation>
    <scope>NUCLEOTIDE SEQUENCE [LARGE SCALE GENOMIC DNA]</scope>
    <source>
        <strain evidence="9 13">A4</strain>
        <strain evidence="8 14">BC-1</strain>
        <strain evidence="7 18">BC-23</strain>
        <strain evidence="6 12">NOV-27</strain>
        <strain evidence="5 15">NOV-5</strain>
        <strain evidence="4 16">NOV-71</strain>
        <strain evidence="10 19">NOV-77</strain>
        <strain evidence="1 11">NOV-9</strain>
        <strain evidence="3 20">ONT-3</strain>
        <strain evidence="2 17">SCRP245</strain>
    </source>
</reference>
<evidence type="ECO:0000313" key="14">
    <source>
        <dbReference type="Proteomes" id="UP000440367"/>
    </source>
</evidence>
<evidence type="ECO:0000313" key="7">
    <source>
        <dbReference type="EMBL" id="KAE9244447.1"/>
    </source>
</evidence>
<keyword evidence="12" id="KW-1185">Reference proteome</keyword>
<dbReference type="EMBL" id="QXGF01000287">
    <property type="protein sequence ID" value="KAE8942808.1"/>
    <property type="molecule type" value="Genomic_DNA"/>
</dbReference>
<dbReference type="Proteomes" id="UP000440732">
    <property type="component" value="Unassembled WGS sequence"/>
</dbReference>
<sequence length="59" mass="6310">MVGEAHSYRCLVITAICILHSASRTVLTGYCNDLCCLPICEGISLLKSYAIAFDAVSSL</sequence>
<dbReference type="Proteomes" id="UP000441208">
    <property type="component" value="Unassembled WGS sequence"/>
</dbReference>
<name>A0A6A3STP8_9STRA</name>
<dbReference type="EMBL" id="QXGB01000255">
    <property type="protein sequence ID" value="KAE9222395.1"/>
    <property type="molecule type" value="Genomic_DNA"/>
</dbReference>
<proteinExistence type="predicted"/>
<evidence type="ECO:0000313" key="9">
    <source>
        <dbReference type="EMBL" id="KAE9318911.1"/>
    </source>
</evidence>
<evidence type="ECO:0000313" key="8">
    <source>
        <dbReference type="EMBL" id="KAE9244496.1"/>
    </source>
</evidence>
<comment type="caution">
    <text evidence="4">The sequence shown here is derived from an EMBL/GenBank/DDBJ whole genome shotgun (WGS) entry which is preliminary data.</text>
</comment>
<gene>
    <name evidence="9" type="ORF">PF001_g6127</name>
    <name evidence="8" type="ORF">PF002_g7718</name>
    <name evidence="7" type="ORF">PF004_g5674</name>
    <name evidence="6" type="ORF">PF005_g6704</name>
    <name evidence="5" type="ORF">PF006_g13341</name>
    <name evidence="4" type="ORF">PF007_g6901</name>
    <name evidence="10" type="ORF">PF008_g13616</name>
    <name evidence="1" type="ORF">PF009_g7446</name>
    <name evidence="3" type="ORF">PF010_g13717</name>
    <name evidence="2" type="ORF">PF011_g5432</name>
</gene>
<evidence type="ECO:0000313" key="17">
    <source>
        <dbReference type="Proteomes" id="UP000460718"/>
    </source>
</evidence>
<dbReference type="Proteomes" id="UP000476176">
    <property type="component" value="Unassembled WGS sequence"/>
</dbReference>
<evidence type="ECO:0000313" key="12">
    <source>
        <dbReference type="Proteomes" id="UP000433483"/>
    </source>
</evidence>
<dbReference type="AlphaFoldDB" id="A0A6A3STP8"/>
<dbReference type="EMBL" id="QXFX01000817">
    <property type="protein sequence ID" value="KAE9103470.1"/>
    <property type="molecule type" value="Genomic_DNA"/>
</dbReference>
<dbReference type="Proteomes" id="UP000440367">
    <property type="component" value="Unassembled WGS sequence"/>
</dbReference>
<evidence type="ECO:0000313" key="5">
    <source>
        <dbReference type="EMBL" id="KAE9141125.1"/>
    </source>
</evidence>
<organism evidence="4 16">
    <name type="scientific">Phytophthora fragariae</name>
    <dbReference type="NCBI Taxonomy" id="53985"/>
    <lineage>
        <taxon>Eukaryota</taxon>
        <taxon>Sar</taxon>
        <taxon>Stramenopiles</taxon>
        <taxon>Oomycota</taxon>
        <taxon>Peronosporomycetes</taxon>
        <taxon>Peronosporales</taxon>
        <taxon>Peronosporaceae</taxon>
        <taxon>Phytophthora</taxon>
    </lineage>
</organism>
<evidence type="ECO:0000313" key="19">
    <source>
        <dbReference type="Proteomes" id="UP000486351"/>
    </source>
</evidence>
<dbReference type="EMBL" id="QXFZ01000267">
    <property type="protein sequence ID" value="KAE9123888.1"/>
    <property type="molecule type" value="Genomic_DNA"/>
</dbReference>
<evidence type="ECO:0000313" key="16">
    <source>
        <dbReference type="Proteomes" id="UP000441208"/>
    </source>
</evidence>
<dbReference type="Proteomes" id="UP000460718">
    <property type="component" value="Unassembled WGS sequence"/>
</dbReference>
<dbReference type="Proteomes" id="UP000429523">
    <property type="component" value="Unassembled WGS sequence"/>
</dbReference>